<evidence type="ECO:0000313" key="4">
    <source>
        <dbReference type="Proteomes" id="UP000198620"/>
    </source>
</evidence>
<dbReference type="NCBIfam" id="TIGR00696">
    <property type="entry name" value="wecG_tagA_cpsF"/>
    <property type="match status" value="1"/>
</dbReference>
<gene>
    <name evidence="3" type="ORF">SAMN05216387_10119</name>
</gene>
<name>A0A1H7FL28_9PROT</name>
<dbReference type="InterPro" id="IPR004629">
    <property type="entry name" value="WecG_TagA_CpsF"/>
</dbReference>
<dbReference type="EMBL" id="FOBH01000001">
    <property type="protein sequence ID" value="SEK26668.1"/>
    <property type="molecule type" value="Genomic_DNA"/>
</dbReference>
<evidence type="ECO:0000313" key="3">
    <source>
        <dbReference type="EMBL" id="SEK26668.1"/>
    </source>
</evidence>
<dbReference type="PANTHER" id="PTHR34136">
    <property type="match status" value="1"/>
</dbReference>
<accession>A0A1H7FL28</accession>
<evidence type="ECO:0000256" key="2">
    <source>
        <dbReference type="ARBA" id="ARBA00022679"/>
    </source>
</evidence>
<dbReference type="Proteomes" id="UP000198620">
    <property type="component" value="Unassembled WGS sequence"/>
</dbReference>
<evidence type="ECO:0000256" key="1">
    <source>
        <dbReference type="ARBA" id="ARBA00022676"/>
    </source>
</evidence>
<keyword evidence="2 3" id="KW-0808">Transferase</keyword>
<dbReference type="OrthoDB" id="433681at2"/>
<dbReference type="PANTHER" id="PTHR34136:SF1">
    <property type="entry name" value="UDP-N-ACETYL-D-MANNOSAMINURONIC ACID TRANSFERASE"/>
    <property type="match status" value="1"/>
</dbReference>
<protein>
    <submittedName>
        <fullName evidence="3">N-acetylglucosaminyldiphosphoundecaprenol N-acetyl-beta-D-mannosaminyltransferase</fullName>
    </submittedName>
</protein>
<reference evidence="3 4" key="1">
    <citation type="submission" date="2016-10" db="EMBL/GenBank/DDBJ databases">
        <authorList>
            <person name="de Groot N.N."/>
        </authorList>
    </citation>
    <scope>NUCLEOTIDE SEQUENCE [LARGE SCALE GENOMIC DNA]</scope>
    <source>
        <strain evidence="3 4">Nv1</strain>
    </source>
</reference>
<dbReference type="CDD" id="cd06533">
    <property type="entry name" value="Glyco_transf_WecG_TagA"/>
    <property type="match status" value="1"/>
</dbReference>
<proteinExistence type="predicted"/>
<keyword evidence="1" id="KW-0328">Glycosyltransferase</keyword>
<dbReference type="GO" id="GO:0016758">
    <property type="term" value="F:hexosyltransferase activity"/>
    <property type="evidence" value="ECO:0007669"/>
    <property type="project" value="TreeGrafter"/>
</dbReference>
<keyword evidence="4" id="KW-1185">Reference proteome</keyword>
<dbReference type="STRING" id="1233.SAMN05216387_10119"/>
<dbReference type="Pfam" id="PF03808">
    <property type="entry name" value="Glyco_tran_WecG"/>
    <property type="match status" value="1"/>
</dbReference>
<sequence length="251" mass="28150">MLKRTTVAVLTAPIDVLTWDIVLSHILAWAERGESRYVCICNVHSCVTAKQDPDFGRVLADADIATPDGAPIAWMLRKMGFPDQRRINGPDLMWRYCEQAAAHGESIYLYGGLPETLSILQLRLKKAFPGLRIAGTWSPPFRALTEEEDEADVARINASGAGTVWVSLGCPKQEKWMAAHRGRVQAVMIGVGAAFDYHAGTITRAPMWMQNAGLEWLHRLLSEPRRLWRRYLVTNSLFVVLAARQLFLGRH</sequence>
<dbReference type="RefSeq" id="WP_090825566.1">
    <property type="nucleotide sequence ID" value="NZ_FOBH01000001.1"/>
</dbReference>
<organism evidence="3 4">
    <name type="scientific">Nitrosovibrio tenuis</name>
    <dbReference type="NCBI Taxonomy" id="1233"/>
    <lineage>
        <taxon>Bacteria</taxon>
        <taxon>Pseudomonadati</taxon>
        <taxon>Pseudomonadota</taxon>
        <taxon>Betaproteobacteria</taxon>
        <taxon>Nitrosomonadales</taxon>
        <taxon>Nitrosomonadaceae</taxon>
        <taxon>Nitrosovibrio</taxon>
    </lineage>
</organism>
<dbReference type="AlphaFoldDB" id="A0A1H7FL28"/>